<protein>
    <recommendedName>
        <fullName evidence="3">DUF2889 domain-containing protein</fullName>
    </recommendedName>
</protein>
<reference evidence="1 2" key="1">
    <citation type="journal article" date="2018" name="Nat. Biotechnol.">
        <title>A standardized bacterial taxonomy based on genome phylogeny substantially revises the tree of life.</title>
        <authorList>
            <person name="Parks D.H."/>
            <person name="Chuvochina M."/>
            <person name="Waite D.W."/>
            <person name="Rinke C."/>
            <person name="Skarshewski A."/>
            <person name="Chaumeil P.A."/>
            <person name="Hugenholtz P."/>
        </authorList>
    </citation>
    <scope>NUCLEOTIDE SEQUENCE [LARGE SCALE GENOMIC DNA]</scope>
    <source>
        <strain evidence="1">UBA9158</strain>
    </source>
</reference>
<dbReference type="AlphaFoldDB" id="A0A3C1KKL6"/>
<comment type="caution">
    <text evidence="1">The sequence shown here is derived from an EMBL/GenBank/DDBJ whole genome shotgun (WGS) entry which is preliminary data.</text>
</comment>
<dbReference type="Proteomes" id="UP000259273">
    <property type="component" value="Unassembled WGS sequence"/>
</dbReference>
<name>A0A3C1KKL6_9GAMM</name>
<evidence type="ECO:0000313" key="2">
    <source>
        <dbReference type="Proteomes" id="UP000259273"/>
    </source>
</evidence>
<dbReference type="STRING" id="1121937.GCA_000423125_00765"/>
<dbReference type="EMBL" id="DMND01000083">
    <property type="protein sequence ID" value="HAN27279.1"/>
    <property type="molecule type" value="Genomic_DNA"/>
</dbReference>
<sequence>MSIPELPITNPHYGTGVYRRRIRLMPGEGHMFAELEDNNHGFRVGIEHDGVSVTGITGDALRTPLSTCPGALARLQRLVGAAVHSDATQLSRRADPASNCTHWLDLCILAINHIPRGAVDWQYDVAVTDERDGASELSVHCNGVAVHRWHASGLALTAPEPLAGRTLFRGFSSWARDCFSGDALEAALVLQRGNFVAQARRFADALGKANEPVKKHQNGNVCYSYSAEIVEQAVHRPHSVRDFTETPELLLKFV</sequence>
<evidence type="ECO:0008006" key="3">
    <source>
        <dbReference type="Google" id="ProtNLM"/>
    </source>
</evidence>
<accession>A0A3C1KKL6</accession>
<proteinExistence type="predicted"/>
<gene>
    <name evidence="1" type="ORF">DCP75_06085</name>
</gene>
<evidence type="ECO:0000313" key="1">
    <source>
        <dbReference type="EMBL" id="HAN27279.1"/>
    </source>
</evidence>
<organism evidence="1 2">
    <name type="scientific">Haliea salexigens</name>
    <dbReference type="NCBI Taxonomy" id="287487"/>
    <lineage>
        <taxon>Bacteria</taxon>
        <taxon>Pseudomonadati</taxon>
        <taxon>Pseudomonadota</taxon>
        <taxon>Gammaproteobacteria</taxon>
        <taxon>Cellvibrionales</taxon>
        <taxon>Halieaceae</taxon>
        <taxon>Haliea</taxon>
    </lineage>
</organism>